<comment type="caution">
    <text evidence="4">The sequence shown here is derived from an EMBL/GenBank/DDBJ whole genome shotgun (WGS) entry which is preliminary data.</text>
</comment>
<dbReference type="AlphaFoldDB" id="A0ABD1D724"/>
<reference evidence="4 5" key="1">
    <citation type="submission" date="2024-05" db="EMBL/GenBank/DDBJ databases">
        <title>Culex pipiens pipiens assembly and annotation.</title>
        <authorList>
            <person name="Alout H."/>
            <person name="Durand T."/>
        </authorList>
    </citation>
    <scope>NUCLEOTIDE SEQUENCE [LARGE SCALE GENOMIC DNA]</scope>
    <source>
        <strain evidence="4">HA-2024</strain>
        <tissue evidence="4">Whole body</tissue>
    </source>
</reference>
<gene>
    <name evidence="4" type="ORF">pipiens_002964</name>
</gene>
<keyword evidence="3" id="KW-0378">Hydrolase</keyword>
<evidence type="ECO:0000256" key="3">
    <source>
        <dbReference type="ARBA" id="ARBA00022801"/>
    </source>
</evidence>
<dbReference type="Proteomes" id="UP001562425">
    <property type="component" value="Unassembled WGS sequence"/>
</dbReference>
<dbReference type="GO" id="GO:0006508">
    <property type="term" value="P:proteolysis"/>
    <property type="evidence" value="ECO:0007669"/>
    <property type="project" value="UniProtKB-KW"/>
</dbReference>
<dbReference type="InterPro" id="IPR051458">
    <property type="entry name" value="Cyt/Met_Dipeptidase"/>
</dbReference>
<dbReference type="SUPFAM" id="SSF53187">
    <property type="entry name" value="Zn-dependent exopeptidases"/>
    <property type="match status" value="1"/>
</dbReference>
<evidence type="ECO:0000313" key="5">
    <source>
        <dbReference type="Proteomes" id="UP001562425"/>
    </source>
</evidence>
<evidence type="ECO:0000256" key="1">
    <source>
        <dbReference type="ARBA" id="ARBA00022670"/>
    </source>
</evidence>
<sequence length="92" mass="10001">MASELPTVLKTLFSHIDANKAKYIAALAETVAIKSVSAWPESRPEIFRMVNWVADRLRTLGATIELADVGKQTLPDGRVIDLPNVILGTLGN</sequence>
<keyword evidence="2" id="KW-0479">Metal-binding</keyword>
<evidence type="ECO:0000313" key="4">
    <source>
        <dbReference type="EMBL" id="KAL1394912.1"/>
    </source>
</evidence>
<name>A0ABD1D724_CULPP</name>
<dbReference type="PANTHER" id="PTHR43270">
    <property type="entry name" value="BETA-ALA-HIS DIPEPTIDASE"/>
    <property type="match status" value="1"/>
</dbReference>
<organism evidence="4 5">
    <name type="scientific">Culex pipiens pipiens</name>
    <name type="common">Northern house mosquito</name>
    <dbReference type="NCBI Taxonomy" id="38569"/>
    <lineage>
        <taxon>Eukaryota</taxon>
        <taxon>Metazoa</taxon>
        <taxon>Ecdysozoa</taxon>
        <taxon>Arthropoda</taxon>
        <taxon>Hexapoda</taxon>
        <taxon>Insecta</taxon>
        <taxon>Pterygota</taxon>
        <taxon>Neoptera</taxon>
        <taxon>Endopterygota</taxon>
        <taxon>Diptera</taxon>
        <taxon>Nematocera</taxon>
        <taxon>Culicoidea</taxon>
        <taxon>Culicidae</taxon>
        <taxon>Culicinae</taxon>
        <taxon>Culicini</taxon>
        <taxon>Culex</taxon>
        <taxon>Culex</taxon>
    </lineage>
</organism>
<accession>A0ABD1D724</accession>
<dbReference type="GO" id="GO:0046872">
    <property type="term" value="F:metal ion binding"/>
    <property type="evidence" value="ECO:0007669"/>
    <property type="project" value="UniProtKB-KW"/>
</dbReference>
<feature type="non-terminal residue" evidence="4">
    <location>
        <position position="92"/>
    </location>
</feature>
<dbReference type="Gene3D" id="3.40.630.10">
    <property type="entry name" value="Zn peptidases"/>
    <property type="match status" value="1"/>
</dbReference>
<protein>
    <submittedName>
        <fullName evidence="4">Uncharacterized protein</fullName>
    </submittedName>
</protein>
<dbReference type="GO" id="GO:0008233">
    <property type="term" value="F:peptidase activity"/>
    <property type="evidence" value="ECO:0007669"/>
    <property type="project" value="UniProtKB-KW"/>
</dbReference>
<keyword evidence="5" id="KW-1185">Reference proteome</keyword>
<dbReference type="PANTHER" id="PTHR43270:SF4">
    <property type="entry name" value="CARNOSINE DIPEPTIDASE 2, ISOFORM A"/>
    <property type="match status" value="1"/>
</dbReference>
<evidence type="ECO:0000256" key="2">
    <source>
        <dbReference type="ARBA" id="ARBA00022723"/>
    </source>
</evidence>
<dbReference type="EMBL" id="JBEHCU010007387">
    <property type="protein sequence ID" value="KAL1394912.1"/>
    <property type="molecule type" value="Genomic_DNA"/>
</dbReference>
<keyword evidence="1" id="KW-0645">Protease</keyword>
<proteinExistence type="predicted"/>